<evidence type="ECO:0000313" key="5">
    <source>
        <dbReference type="Proteomes" id="UP000051378"/>
    </source>
</evidence>
<keyword evidence="2 3" id="KW-0732">Signal</keyword>
<dbReference type="STRING" id="1423744.FC86_GL001077"/>
<accession>A0A0R2DKN1</accession>
<dbReference type="Pfam" id="PF12974">
    <property type="entry name" value="Phosphonate-bd"/>
    <property type="match status" value="1"/>
</dbReference>
<name>A0A0R2DKN1_9LACO</name>
<dbReference type="CDD" id="cd01071">
    <property type="entry name" value="PBP2_PhnD_like"/>
    <property type="match status" value="1"/>
</dbReference>
<protein>
    <submittedName>
        <fullName evidence="4">ABC superfamily ATP binding cassette transporter, binding protein</fullName>
    </submittedName>
</protein>
<dbReference type="Proteomes" id="UP000051378">
    <property type="component" value="Unassembled WGS sequence"/>
</dbReference>
<evidence type="ECO:0000256" key="2">
    <source>
        <dbReference type="ARBA" id="ARBA00022729"/>
    </source>
</evidence>
<comment type="similarity">
    <text evidence="1">Belongs to the phosphate/phosphite/phosphonate binding protein family.</text>
</comment>
<dbReference type="SUPFAM" id="SSF53850">
    <property type="entry name" value="Periplasmic binding protein-like II"/>
    <property type="match status" value="1"/>
</dbReference>
<dbReference type="AlphaFoldDB" id="A0A0R2DKN1"/>
<feature type="signal peptide" evidence="3">
    <location>
        <begin position="1"/>
        <end position="22"/>
    </location>
</feature>
<evidence type="ECO:0000256" key="1">
    <source>
        <dbReference type="ARBA" id="ARBA00007162"/>
    </source>
</evidence>
<dbReference type="PROSITE" id="PS51257">
    <property type="entry name" value="PROKAR_LIPOPROTEIN"/>
    <property type="match status" value="1"/>
</dbReference>
<dbReference type="PANTHER" id="PTHR35841:SF1">
    <property type="entry name" value="PHOSPHONATES-BINDING PERIPLASMIC PROTEIN"/>
    <property type="match status" value="1"/>
</dbReference>
<dbReference type="InterPro" id="IPR005770">
    <property type="entry name" value="PhnD"/>
</dbReference>
<evidence type="ECO:0000256" key="3">
    <source>
        <dbReference type="SAM" id="SignalP"/>
    </source>
</evidence>
<organism evidence="4 5">
    <name type="scientific">Holzapfeliella floricola DSM 23037 = JCM 16512</name>
    <dbReference type="NCBI Taxonomy" id="1423744"/>
    <lineage>
        <taxon>Bacteria</taxon>
        <taxon>Bacillati</taxon>
        <taxon>Bacillota</taxon>
        <taxon>Bacilli</taxon>
        <taxon>Lactobacillales</taxon>
        <taxon>Lactobacillaceae</taxon>
        <taxon>Holzapfeliella</taxon>
    </lineage>
</organism>
<reference evidence="4 5" key="1">
    <citation type="journal article" date="2015" name="Genome Announc.">
        <title>Expanding the biotechnology potential of lactobacilli through comparative genomics of 213 strains and associated genera.</title>
        <authorList>
            <person name="Sun Z."/>
            <person name="Harris H.M."/>
            <person name="McCann A."/>
            <person name="Guo C."/>
            <person name="Argimon S."/>
            <person name="Zhang W."/>
            <person name="Yang X."/>
            <person name="Jeffery I.B."/>
            <person name="Cooney J.C."/>
            <person name="Kagawa T.F."/>
            <person name="Liu W."/>
            <person name="Song Y."/>
            <person name="Salvetti E."/>
            <person name="Wrobel A."/>
            <person name="Rasinkangas P."/>
            <person name="Parkhill J."/>
            <person name="Rea M.C."/>
            <person name="O'Sullivan O."/>
            <person name="Ritari J."/>
            <person name="Douillard F.P."/>
            <person name="Paul Ross R."/>
            <person name="Yang R."/>
            <person name="Briner A.E."/>
            <person name="Felis G.E."/>
            <person name="de Vos W.M."/>
            <person name="Barrangou R."/>
            <person name="Klaenhammer T.R."/>
            <person name="Caufield P.W."/>
            <person name="Cui Y."/>
            <person name="Zhang H."/>
            <person name="O'Toole P.W."/>
        </authorList>
    </citation>
    <scope>NUCLEOTIDE SEQUENCE [LARGE SCALE GENOMIC DNA]</scope>
    <source>
        <strain evidence="4 5">DSM 23037</strain>
    </source>
</reference>
<dbReference type="EMBL" id="AYZL01000006">
    <property type="protein sequence ID" value="KRN04721.1"/>
    <property type="molecule type" value="Genomic_DNA"/>
</dbReference>
<dbReference type="RefSeq" id="WP_056974050.1">
    <property type="nucleotide sequence ID" value="NZ_AYZL01000006.1"/>
</dbReference>
<dbReference type="OrthoDB" id="9776786at2"/>
<dbReference type="GO" id="GO:0055085">
    <property type="term" value="P:transmembrane transport"/>
    <property type="evidence" value="ECO:0007669"/>
    <property type="project" value="InterPro"/>
</dbReference>
<dbReference type="Gene3D" id="3.40.190.10">
    <property type="entry name" value="Periplasmic binding protein-like II"/>
    <property type="match status" value="2"/>
</dbReference>
<dbReference type="GO" id="GO:0043190">
    <property type="term" value="C:ATP-binding cassette (ABC) transporter complex"/>
    <property type="evidence" value="ECO:0007669"/>
    <property type="project" value="InterPro"/>
</dbReference>
<dbReference type="PATRIC" id="fig|1423744.4.peg.1105"/>
<proteinExistence type="inferred from homology"/>
<comment type="caution">
    <text evidence="4">The sequence shown here is derived from an EMBL/GenBank/DDBJ whole genome shotgun (WGS) entry which is preliminary data.</text>
</comment>
<dbReference type="PANTHER" id="PTHR35841">
    <property type="entry name" value="PHOSPHONATES-BINDING PERIPLASMIC PROTEIN"/>
    <property type="match status" value="1"/>
</dbReference>
<gene>
    <name evidence="4" type="ORF">FC86_GL001077</name>
</gene>
<dbReference type="NCBIfam" id="TIGR01098">
    <property type="entry name" value="3A0109s03R"/>
    <property type="match status" value="1"/>
</dbReference>
<keyword evidence="5" id="KW-1185">Reference proteome</keyword>
<feature type="chain" id="PRO_5039288751" evidence="3">
    <location>
        <begin position="23"/>
        <end position="307"/>
    </location>
</feature>
<evidence type="ECO:0000313" key="4">
    <source>
        <dbReference type="EMBL" id="KRN04721.1"/>
    </source>
</evidence>
<sequence length="307" mass="33617">MKKIIKLTALIGALLVTLGLTACSSGSKTTEKQTEDPKSLTVQFVPSRQADTMEARAKPLADLLSEKLGIPVKVSVSTDYTSMVEAMASKKIDVGFLPPDGYVKAHDRGAADVLLQALRYGVKQPNGQSTTDLVDGYRSMIVAKSDSGIKSYEDLKGKKIAVQNVTSTSGYMMPVADLKEKGFDVEKDAQLVTVKGHDQGIISVLNGDTDAAFVFEDARTLLQKDNPNIMSEITPIYFTEMIPNDTISVRSDMSDSFRQKLSDAFIDIAKTEKGHEIVASIYSHQGYEKADDSKFDLIRKYEKLIND</sequence>